<gene>
    <name evidence="7" type="ORF">roselon_03123</name>
</gene>
<dbReference type="STRING" id="1294273.roselon_03123"/>
<dbReference type="AlphaFoldDB" id="W8RW23"/>
<sequence length="150" mass="16281">MSLVMPRSTALPDPDYDSAFYDGVPAKRLFAWLVDVIVITLTTLILGLITLTALLWIWPLVYLGVSFLYRWTTISAWSATLGMRLMNLQLRGPTGGILAGGEAAAHTALYLFFSASMILQIISAGSIALSRRHHGLHDLVLGTAALNRPG</sequence>
<evidence type="ECO:0000256" key="5">
    <source>
        <dbReference type="SAM" id="Phobius"/>
    </source>
</evidence>
<evidence type="ECO:0000256" key="3">
    <source>
        <dbReference type="ARBA" id="ARBA00022989"/>
    </source>
</evidence>
<dbReference type="EMBL" id="CP004372">
    <property type="protein sequence ID" value="AHM05394.1"/>
    <property type="molecule type" value="Genomic_DNA"/>
</dbReference>
<dbReference type="eggNOG" id="COG1714">
    <property type="taxonomic scope" value="Bacteria"/>
</dbReference>
<dbReference type="KEGG" id="red:roselon_03123"/>
<organism evidence="7 8">
    <name type="scientific">Roseicyclus elongatus DSM 19469</name>
    <dbReference type="NCBI Taxonomy" id="1294273"/>
    <lineage>
        <taxon>Bacteria</taxon>
        <taxon>Pseudomonadati</taxon>
        <taxon>Pseudomonadota</taxon>
        <taxon>Alphaproteobacteria</taxon>
        <taxon>Rhodobacterales</taxon>
        <taxon>Roseobacteraceae</taxon>
        <taxon>Roseicyclus</taxon>
    </lineage>
</organism>
<name>W8RW23_9RHOB</name>
<comment type="subcellular location">
    <subcellularLocation>
        <location evidence="1">Membrane</location>
        <topology evidence="1">Multi-pass membrane protein</topology>
    </subcellularLocation>
</comment>
<keyword evidence="8" id="KW-1185">Reference proteome</keyword>
<feature type="transmembrane region" description="Helical" evidence="5">
    <location>
        <begin position="29"/>
        <end position="56"/>
    </location>
</feature>
<accession>W8RW23</accession>
<evidence type="ECO:0000259" key="6">
    <source>
        <dbReference type="Pfam" id="PF06271"/>
    </source>
</evidence>
<dbReference type="GO" id="GO:0016020">
    <property type="term" value="C:membrane"/>
    <property type="evidence" value="ECO:0007669"/>
    <property type="project" value="UniProtKB-SubCell"/>
</dbReference>
<reference evidence="7 8" key="1">
    <citation type="submission" date="2013-03" db="EMBL/GenBank/DDBJ databases">
        <authorList>
            <person name="Fiebig A."/>
            <person name="Goeker M."/>
            <person name="Klenk H.-P.P."/>
        </authorList>
    </citation>
    <scope>NUCLEOTIDE SEQUENCE [LARGE SCALE GENOMIC DNA]</scope>
    <source>
        <strain evidence="8">DSM 19469</strain>
    </source>
</reference>
<dbReference type="Pfam" id="PF06271">
    <property type="entry name" value="RDD"/>
    <property type="match status" value="1"/>
</dbReference>
<keyword evidence="3 5" id="KW-1133">Transmembrane helix</keyword>
<keyword evidence="4 5" id="KW-0472">Membrane</keyword>
<evidence type="ECO:0000256" key="4">
    <source>
        <dbReference type="ARBA" id="ARBA00023136"/>
    </source>
</evidence>
<evidence type="ECO:0000313" key="8">
    <source>
        <dbReference type="Proteomes" id="UP000019593"/>
    </source>
</evidence>
<evidence type="ECO:0000256" key="1">
    <source>
        <dbReference type="ARBA" id="ARBA00004141"/>
    </source>
</evidence>
<evidence type="ECO:0000313" key="7">
    <source>
        <dbReference type="EMBL" id="AHM05394.1"/>
    </source>
</evidence>
<feature type="domain" description="RDD" evidence="6">
    <location>
        <begin position="26"/>
        <end position="141"/>
    </location>
</feature>
<dbReference type="HOGENOM" id="CLU_108902_0_0_5"/>
<dbReference type="InterPro" id="IPR010432">
    <property type="entry name" value="RDD"/>
</dbReference>
<proteinExistence type="predicted"/>
<protein>
    <submittedName>
        <fullName evidence="7">RDD family protein</fullName>
    </submittedName>
</protein>
<keyword evidence="2 5" id="KW-0812">Transmembrane</keyword>
<dbReference type="Proteomes" id="UP000019593">
    <property type="component" value="Chromosome"/>
</dbReference>
<feature type="transmembrane region" description="Helical" evidence="5">
    <location>
        <begin position="107"/>
        <end position="129"/>
    </location>
</feature>
<evidence type="ECO:0000256" key="2">
    <source>
        <dbReference type="ARBA" id="ARBA00022692"/>
    </source>
</evidence>